<comment type="caution">
    <text evidence="9">The sequence shown here is derived from an EMBL/GenBank/DDBJ whole genome shotgun (WGS) entry which is preliminary data.</text>
</comment>
<feature type="domain" description="Luciferase-like" evidence="8">
    <location>
        <begin position="71"/>
        <end position="328"/>
    </location>
</feature>
<dbReference type="InterPro" id="IPR036661">
    <property type="entry name" value="Luciferase-like_sf"/>
</dbReference>
<protein>
    <recommendedName>
        <fullName evidence="8">Luciferase-like domain-containing protein</fullName>
    </recommendedName>
</protein>
<feature type="region of interest" description="Disordered" evidence="7">
    <location>
        <begin position="1"/>
        <end position="28"/>
    </location>
</feature>
<evidence type="ECO:0000256" key="7">
    <source>
        <dbReference type="SAM" id="MobiDB-lite"/>
    </source>
</evidence>
<evidence type="ECO:0000256" key="4">
    <source>
        <dbReference type="ARBA" id="ARBA00023033"/>
    </source>
</evidence>
<feature type="binding site" evidence="6">
    <location>
        <position position="133"/>
    </location>
    <ligand>
        <name>FMN</name>
        <dbReference type="ChEBI" id="CHEBI:58210"/>
    </ligand>
</feature>
<evidence type="ECO:0000256" key="5">
    <source>
        <dbReference type="ARBA" id="ARBA00033748"/>
    </source>
</evidence>
<keyword evidence="10" id="KW-1185">Reference proteome</keyword>
<dbReference type="EMBL" id="NEVQ01000003">
    <property type="protein sequence ID" value="OZI64584.1"/>
    <property type="molecule type" value="Genomic_DNA"/>
</dbReference>
<sequence>MTITLSPSSSGPPIGWPRTASSSPTSRSLTTVSRFEPTMSANPIRLGVNVLASGRHDAAWKTLPDAATLSTDIDHFAAIAKSAERALIDAIFLADGPGGLVTESHSRPWRALDPSILVAALSQHTQYVGLVATTTSLFGHPHTIARQIASIDHISRGRAAWNIITSQNPPSLGAFGVDKGWDQAERYERAREFVEIVTSLWSSLPRQAIEADAASHVYLNPAKLRPIDFRGRHFTSRGALSVPESPQGRPVIFQAGQSADSKAFGARYADALFTGQRLLASAQAFYAETKRLAASFGRDPGQLLIMPGLFPILGSTDDEAQRHKRALDDLLNTEALRAELARHLALEPADLADLDAPLPHAKIDANEPIVPIASRWHRNEMLKEARANGWNIRELMFSNITGGHRVYTGTPDGFARNIIEWVDARGADGFNLNIDVQPAGLDLIADHVIPVLQRAGRFRHEYETRTLRGHLGLEPFRPGAAERLSA</sequence>
<keyword evidence="3" id="KW-0560">Oxidoreductase</keyword>
<dbReference type="Gene3D" id="3.20.20.30">
    <property type="entry name" value="Luciferase-like domain"/>
    <property type="match status" value="1"/>
</dbReference>
<evidence type="ECO:0000256" key="3">
    <source>
        <dbReference type="ARBA" id="ARBA00023002"/>
    </source>
</evidence>
<dbReference type="SUPFAM" id="SSF51679">
    <property type="entry name" value="Bacterial luciferase-like"/>
    <property type="match status" value="1"/>
</dbReference>
<dbReference type="GO" id="GO:0004497">
    <property type="term" value="F:monooxygenase activity"/>
    <property type="evidence" value="ECO:0007669"/>
    <property type="project" value="UniProtKB-KW"/>
</dbReference>
<keyword evidence="1 6" id="KW-0285">Flavoprotein</keyword>
<feature type="binding site" evidence="6">
    <location>
        <position position="95"/>
    </location>
    <ligand>
        <name>FMN</name>
        <dbReference type="ChEBI" id="CHEBI:58210"/>
    </ligand>
</feature>
<accession>A0A261URQ2</accession>
<evidence type="ECO:0000313" key="10">
    <source>
        <dbReference type="Proteomes" id="UP000216885"/>
    </source>
</evidence>
<feature type="binding site" evidence="6">
    <location>
        <position position="187"/>
    </location>
    <ligand>
        <name>FMN</name>
        <dbReference type="ChEBI" id="CHEBI:58210"/>
    </ligand>
</feature>
<keyword evidence="4" id="KW-0503">Monooxygenase</keyword>
<dbReference type="GO" id="GO:0016705">
    <property type="term" value="F:oxidoreductase activity, acting on paired donors, with incorporation or reduction of molecular oxygen"/>
    <property type="evidence" value="ECO:0007669"/>
    <property type="project" value="InterPro"/>
</dbReference>
<feature type="binding site" evidence="6">
    <location>
        <position position="258"/>
    </location>
    <ligand>
        <name>FMN</name>
        <dbReference type="ChEBI" id="CHEBI:58210"/>
    </ligand>
</feature>
<dbReference type="OrthoDB" id="4437611at2"/>
<keyword evidence="2 6" id="KW-0288">FMN</keyword>
<dbReference type="Proteomes" id="UP000216885">
    <property type="component" value="Unassembled WGS sequence"/>
</dbReference>
<evidence type="ECO:0000256" key="6">
    <source>
        <dbReference type="PIRSR" id="PIRSR000337-1"/>
    </source>
</evidence>
<organism evidence="9 10">
    <name type="scientific">Bordetella genomosp. 4</name>
    <dbReference type="NCBI Taxonomy" id="463044"/>
    <lineage>
        <taxon>Bacteria</taxon>
        <taxon>Pseudomonadati</taxon>
        <taxon>Pseudomonadota</taxon>
        <taxon>Betaproteobacteria</taxon>
        <taxon>Burkholderiales</taxon>
        <taxon>Alcaligenaceae</taxon>
        <taxon>Bordetella</taxon>
    </lineage>
</organism>
<name>A0A261URQ2_9BORD</name>
<dbReference type="InterPro" id="IPR016215">
    <property type="entry name" value="NTA_MOA"/>
</dbReference>
<dbReference type="NCBIfam" id="TIGR03860">
    <property type="entry name" value="FMN_nitrolo"/>
    <property type="match status" value="1"/>
</dbReference>
<dbReference type="InterPro" id="IPR051260">
    <property type="entry name" value="Diverse_substr_monoxygenases"/>
</dbReference>
<dbReference type="AlphaFoldDB" id="A0A261URQ2"/>
<evidence type="ECO:0000313" key="9">
    <source>
        <dbReference type="EMBL" id="OZI64584.1"/>
    </source>
</evidence>
<dbReference type="PANTHER" id="PTHR30011:SF16">
    <property type="entry name" value="C2H2 FINGER DOMAIN TRANSCRIPTION FACTOR (EUROFUNG)-RELATED"/>
    <property type="match status" value="1"/>
</dbReference>
<evidence type="ECO:0000259" key="8">
    <source>
        <dbReference type="Pfam" id="PF00296"/>
    </source>
</evidence>
<dbReference type="PIRSF" id="PIRSF000337">
    <property type="entry name" value="NTA_MOA"/>
    <property type="match status" value="1"/>
</dbReference>
<proteinExistence type="inferred from homology"/>
<dbReference type="InterPro" id="IPR011251">
    <property type="entry name" value="Luciferase-like_dom"/>
</dbReference>
<reference evidence="9 10" key="1">
    <citation type="submission" date="2017-05" db="EMBL/GenBank/DDBJ databases">
        <title>Complete and WGS of Bordetella genogroups.</title>
        <authorList>
            <person name="Spilker T."/>
            <person name="LiPuma J."/>
        </authorList>
    </citation>
    <scope>NUCLEOTIDE SEQUENCE [LARGE SCALE GENOMIC DNA]</scope>
    <source>
        <strain evidence="9 10">AU9919</strain>
    </source>
</reference>
<gene>
    <name evidence="9" type="ORF">CAL20_02705</name>
</gene>
<dbReference type="PANTHER" id="PTHR30011">
    <property type="entry name" value="ALKANESULFONATE MONOOXYGENASE-RELATED"/>
    <property type="match status" value="1"/>
</dbReference>
<dbReference type="Pfam" id="PF00296">
    <property type="entry name" value="Bac_luciferase"/>
    <property type="match status" value="1"/>
</dbReference>
<evidence type="ECO:0000256" key="2">
    <source>
        <dbReference type="ARBA" id="ARBA00022643"/>
    </source>
</evidence>
<evidence type="ECO:0000256" key="1">
    <source>
        <dbReference type="ARBA" id="ARBA00022630"/>
    </source>
</evidence>
<comment type="similarity">
    <text evidence="5">Belongs to the NtaA/SnaA/DszA monooxygenase family.</text>
</comment>